<proteinExistence type="predicted"/>
<keyword evidence="1" id="KW-0175">Coiled coil</keyword>
<gene>
    <name evidence="2" type="ORF">ENH14_00355</name>
</gene>
<organism evidence="2">
    <name type="scientific">candidate division WOR-3 bacterium</name>
    <dbReference type="NCBI Taxonomy" id="2052148"/>
    <lineage>
        <taxon>Bacteria</taxon>
        <taxon>Bacteria division WOR-3</taxon>
    </lineage>
</organism>
<dbReference type="Proteomes" id="UP000886381">
    <property type="component" value="Unassembled WGS sequence"/>
</dbReference>
<dbReference type="AlphaFoldDB" id="A0A7V0LTY5"/>
<name>A0A7V0LTY5_UNCW3</name>
<comment type="caution">
    <text evidence="2">The sequence shown here is derived from an EMBL/GenBank/DDBJ whole genome shotgun (WGS) entry which is preliminary data.</text>
</comment>
<accession>A0A7V0LTY5</accession>
<dbReference type="EMBL" id="DRDR01000017">
    <property type="protein sequence ID" value="HDL59886.1"/>
    <property type="molecule type" value="Genomic_DNA"/>
</dbReference>
<sequence>MYYVVQNREGRFNLLNPGEIRVSSWIGIYDDEGNLIKAVSVTDDEPIFFDDDEPEEIARQLERWLNRVVYTSEEDKIKDMIKFLRENSKELMVGKLKKDIHRINERIEQLRKEKEALVRKLNEVTIQEKMIDVVEVDEE</sequence>
<protein>
    <submittedName>
        <fullName evidence="2">Uncharacterized protein</fullName>
    </submittedName>
</protein>
<feature type="coiled-coil region" evidence="1">
    <location>
        <begin position="93"/>
        <end position="127"/>
    </location>
</feature>
<evidence type="ECO:0000313" key="2">
    <source>
        <dbReference type="EMBL" id="HDL59886.1"/>
    </source>
</evidence>
<reference evidence="2" key="1">
    <citation type="journal article" date="2020" name="mSystems">
        <title>Genome- and Community-Level Interaction Insights into Carbon Utilization and Element Cycling Functions of Hydrothermarchaeota in Hydrothermal Sediment.</title>
        <authorList>
            <person name="Zhou Z."/>
            <person name="Liu Y."/>
            <person name="Xu W."/>
            <person name="Pan J."/>
            <person name="Luo Z.H."/>
            <person name="Li M."/>
        </authorList>
    </citation>
    <scope>NUCLEOTIDE SEQUENCE [LARGE SCALE GENOMIC DNA]</scope>
    <source>
        <strain evidence="2">HyVt-28</strain>
    </source>
</reference>
<evidence type="ECO:0000256" key="1">
    <source>
        <dbReference type="SAM" id="Coils"/>
    </source>
</evidence>